<feature type="compositionally biased region" description="Basic residues" evidence="7">
    <location>
        <begin position="378"/>
        <end position="389"/>
    </location>
</feature>
<dbReference type="EnsemblMetazoa" id="XM_022789500">
    <property type="protein sequence ID" value="XP_022645235"/>
    <property type="gene ID" value="LOC111243642"/>
</dbReference>
<dbReference type="CDD" id="cd06145">
    <property type="entry name" value="REX1_like"/>
    <property type="match status" value="1"/>
</dbReference>
<dbReference type="GO" id="GO:0003676">
    <property type="term" value="F:nucleic acid binding"/>
    <property type="evidence" value="ECO:0007669"/>
    <property type="project" value="InterPro"/>
</dbReference>
<dbReference type="InterPro" id="IPR013520">
    <property type="entry name" value="Ribonucl_H"/>
</dbReference>
<comment type="similarity">
    <text evidence="2">Belongs to the REXO1/REXO3 family.</text>
</comment>
<dbReference type="FunFam" id="3.30.420.10:FF:000019">
    <property type="entry name" value="RNA exonuclease NEF-sp"/>
    <property type="match status" value="1"/>
</dbReference>
<dbReference type="EnsemblMetazoa" id="XM_022789501">
    <property type="protein sequence ID" value="XP_022645236"/>
    <property type="gene ID" value="LOC111243642"/>
</dbReference>
<reference evidence="9" key="1">
    <citation type="submission" date="2021-01" db="UniProtKB">
        <authorList>
            <consortium name="EnsemblMetazoa"/>
        </authorList>
    </citation>
    <scope>IDENTIFICATION</scope>
</reference>
<dbReference type="PANTHER" id="PTHR12801">
    <property type="entry name" value="RNA EXONUCLEASE REXO1 / RECO3 FAMILY MEMBER-RELATED"/>
    <property type="match status" value="1"/>
</dbReference>
<dbReference type="InterPro" id="IPR047021">
    <property type="entry name" value="REXO1/3/4-like"/>
</dbReference>
<evidence type="ECO:0000256" key="4">
    <source>
        <dbReference type="ARBA" id="ARBA00022801"/>
    </source>
</evidence>
<dbReference type="Gene3D" id="3.30.420.10">
    <property type="entry name" value="Ribonuclease H-like superfamily/Ribonuclease H"/>
    <property type="match status" value="1"/>
</dbReference>
<dbReference type="RefSeq" id="XP_022645235.1">
    <property type="nucleotide sequence ID" value="XM_022789500.1"/>
</dbReference>
<feature type="compositionally biased region" description="Basic and acidic residues" evidence="7">
    <location>
        <begin position="390"/>
        <end position="412"/>
    </location>
</feature>
<dbReference type="SUPFAM" id="SSF53098">
    <property type="entry name" value="Ribonuclease H-like"/>
    <property type="match status" value="1"/>
</dbReference>
<name>A0A7M7M3F9_VARDE</name>
<evidence type="ECO:0000313" key="9">
    <source>
        <dbReference type="EnsemblMetazoa" id="XP_022645237"/>
    </source>
</evidence>
<feature type="region of interest" description="Disordered" evidence="7">
    <location>
        <begin position="31"/>
        <end position="86"/>
    </location>
</feature>
<keyword evidence="3" id="KW-0540">Nuclease</keyword>
<dbReference type="InterPro" id="IPR012337">
    <property type="entry name" value="RNaseH-like_sf"/>
</dbReference>
<feature type="compositionally biased region" description="Polar residues" evidence="7">
    <location>
        <begin position="322"/>
        <end position="331"/>
    </location>
</feature>
<sequence>MFRSQGRLSGVVCPLHVVGQCNRPYCHFKHSPSVPQQQAPLGGSEPAGAESSPKTSDIVASGSIPTNLQQPPKRPLEPAKPARSHIPAIRVPQYRPTPIAVLQRRHQNAATNAARVLSTEAGKVPAVGVDTYSTHQFAKADETRVIEPAFSEDEDDEEEAILMEIFQKGVMGESAEQQSNAHPMGQLDDDRLKEPQRFEKRRHKEEETPNDFVIDLTEGDDYDASTTKKYDNEEMSKKKQSYKDGYRDEAKYLKRRLSSSSPKREDSLSLIGSSRSKDEGHSSSSSTSTASRKRHSSDATEHDYKSRSTGSSNGHDRDQSSKESPFSSVSLLTEKDRLNGAKEKQHRKSNESAAEDSNEVDNRSSSSKDHEKSSSRSKDRRRNKSRHSSSSKDRDRDKEKDQIKDRDRDKSKDKRKSSSSSSSSSKDTRLSSSSSKEKSSSSNSSSHSKDTEQKRSTKHKTSNGFHSDKKEDSGNKKSGSSHREEKNHSKTSGVSISKRKSWGEHQGGYSDSGARSDDSARDHGDGGGSSSSEGRGSHRRTSTSADDRSKRVKIEPGVIAVGDIDINDVDLSDEDPEQECLRLFQECESQMSLNKDNNGPAKTTQDSSLPVSVSEPSKVIDMVGVTRKRIAHDPGARLVATVPPVPKKPFRPSPAQQLVMRQEAMQRARLKQQNSSNETQATPIFHPTTPTEQRRQRICTVSTDLVAAVAQRKNLALASAKARQVGIGADAAAGRSSTGAQVIKRIANTVPLPHATNHVQTKGVARVAHVAKALGPSDNPVAPPRPRIQFDSNMKVPVNLRQLSLDKLIDLNNMICTTYEESYEKSLNEERDVCGRAKDRRVYSNLVANLIMRLKKESGELGPSSTAPQAVSHADVLGGAKAKKMSFSIEKHRFRRNTSVDNMTEEQFYEHMREKYLMKSTELDQMGFPRPCEGKPGKAEFRHEAALSAPPDPRTGNERTCVRCKKVYFVDRDGMYLRHEECVYHWGKNWMRHVKRSNVREQQYTCCDAESGSDGCSVAKGHVFDNPILKEDGGYMTTLTPEPAAANNFKKVYALDCEMIYTTRGTELARVSMVDMNLRTIYETKVKPRNPVLDYNTRFSGLKMEDLESVTTELHEVQAAMLALVSADTILIGHSLESDLKALKFIHSTVVDTSLVFPHKMGLPYKRALKNLLKDYCQKIIQDGVDGHDSAEDAKACMELMLYKVKQDLKSE</sequence>
<protein>
    <recommendedName>
        <fullName evidence="8">Exonuclease domain-containing protein</fullName>
    </recommendedName>
</protein>
<dbReference type="KEGG" id="vde:111243642"/>
<evidence type="ECO:0000256" key="5">
    <source>
        <dbReference type="ARBA" id="ARBA00022839"/>
    </source>
</evidence>
<dbReference type="RefSeq" id="XP_022645236.1">
    <property type="nucleotide sequence ID" value="XM_022789501.1"/>
</dbReference>
<feature type="compositionally biased region" description="Basic and acidic residues" evidence="7">
    <location>
        <begin position="333"/>
        <end position="343"/>
    </location>
</feature>
<feature type="compositionally biased region" description="Basic and acidic residues" evidence="7">
    <location>
        <begin position="466"/>
        <end position="488"/>
    </location>
</feature>
<feature type="compositionally biased region" description="Basic and acidic residues" evidence="7">
    <location>
        <begin position="545"/>
        <end position="554"/>
    </location>
</feature>
<feature type="compositionally biased region" description="Low complexity" evidence="7">
    <location>
        <begin position="418"/>
        <end position="446"/>
    </location>
</feature>
<dbReference type="RefSeq" id="XP_022645234.1">
    <property type="nucleotide sequence ID" value="XM_022789499.1"/>
</dbReference>
<dbReference type="GO" id="GO:0004527">
    <property type="term" value="F:exonuclease activity"/>
    <property type="evidence" value="ECO:0007669"/>
    <property type="project" value="UniProtKB-KW"/>
</dbReference>
<dbReference type="GO" id="GO:0005634">
    <property type="term" value="C:nucleus"/>
    <property type="evidence" value="ECO:0007669"/>
    <property type="project" value="UniProtKB-SubCell"/>
</dbReference>
<feature type="compositionally biased region" description="Polar residues" evidence="7">
    <location>
        <begin position="672"/>
        <end position="682"/>
    </location>
</feature>
<dbReference type="EnsemblMetazoa" id="XM_022789498">
    <property type="protein sequence ID" value="XP_022645233"/>
    <property type="gene ID" value="LOC111243642"/>
</dbReference>
<dbReference type="SMART" id="SM00479">
    <property type="entry name" value="EXOIII"/>
    <property type="match status" value="1"/>
</dbReference>
<dbReference type="Proteomes" id="UP000594260">
    <property type="component" value="Unplaced"/>
</dbReference>
<dbReference type="InterPro" id="IPR031736">
    <property type="entry name" value="REXO1-like_dom"/>
</dbReference>
<evidence type="ECO:0000259" key="8">
    <source>
        <dbReference type="SMART" id="SM00479"/>
    </source>
</evidence>
<evidence type="ECO:0000313" key="10">
    <source>
        <dbReference type="Proteomes" id="UP000594260"/>
    </source>
</evidence>
<feature type="region of interest" description="Disordered" evidence="7">
    <location>
        <begin position="591"/>
        <end position="613"/>
    </location>
</feature>
<dbReference type="RefSeq" id="XP_022645231.1">
    <property type="nucleotide sequence ID" value="XM_022789496.1"/>
</dbReference>
<keyword evidence="10" id="KW-1185">Reference proteome</keyword>
<dbReference type="InterPro" id="IPR036397">
    <property type="entry name" value="RNaseH_sf"/>
</dbReference>
<dbReference type="Pfam" id="PF15870">
    <property type="entry name" value="EloA-BP1"/>
    <property type="match status" value="1"/>
</dbReference>
<keyword evidence="6" id="KW-0539">Nucleus</keyword>
<proteinExistence type="inferred from homology"/>
<feature type="region of interest" description="Disordered" evidence="7">
    <location>
        <begin position="172"/>
        <end position="191"/>
    </location>
</feature>
<dbReference type="InParanoid" id="A0A7M7M3F9"/>
<accession>A0A7M7M3F9</accession>
<evidence type="ECO:0000256" key="7">
    <source>
        <dbReference type="SAM" id="MobiDB-lite"/>
    </source>
</evidence>
<keyword evidence="4" id="KW-0378">Hydrolase</keyword>
<feature type="region of interest" description="Disordered" evidence="7">
    <location>
        <begin position="672"/>
        <end position="696"/>
    </location>
</feature>
<dbReference type="AlphaFoldDB" id="A0A7M7M3F9"/>
<feature type="region of interest" description="Disordered" evidence="7">
    <location>
        <begin position="198"/>
        <end position="554"/>
    </location>
</feature>
<evidence type="ECO:0000256" key="6">
    <source>
        <dbReference type="ARBA" id="ARBA00023242"/>
    </source>
</evidence>
<evidence type="ECO:0000256" key="3">
    <source>
        <dbReference type="ARBA" id="ARBA00022722"/>
    </source>
</evidence>
<dbReference type="EnsemblMetazoa" id="XM_022789496">
    <property type="protein sequence ID" value="XP_022645231"/>
    <property type="gene ID" value="LOC111243642"/>
</dbReference>
<dbReference type="FunCoup" id="A0A7M7M3F9">
    <property type="interactions" value="1038"/>
</dbReference>
<dbReference type="EnsemblMetazoa" id="XM_022789499">
    <property type="protein sequence ID" value="XP_022645234"/>
    <property type="gene ID" value="LOC111243642"/>
</dbReference>
<feature type="compositionally biased region" description="Basic and acidic residues" evidence="7">
    <location>
        <begin position="226"/>
        <end position="252"/>
    </location>
</feature>
<dbReference type="RefSeq" id="XP_022645237.1">
    <property type="nucleotide sequence ID" value="XM_022789502.1"/>
</dbReference>
<feature type="domain" description="Exonuclease" evidence="8">
    <location>
        <begin position="1051"/>
        <end position="1210"/>
    </location>
</feature>
<feature type="compositionally biased region" description="Basic and acidic residues" evidence="7">
    <location>
        <begin position="296"/>
        <end position="306"/>
    </location>
</feature>
<comment type="subcellular location">
    <subcellularLocation>
        <location evidence="1">Nucleus</location>
    </subcellularLocation>
</comment>
<dbReference type="OMA" id="NIRMQYY"/>
<feature type="compositionally biased region" description="Basic and acidic residues" evidence="7">
    <location>
        <begin position="514"/>
        <end position="525"/>
    </location>
</feature>
<evidence type="ECO:0000256" key="1">
    <source>
        <dbReference type="ARBA" id="ARBA00004123"/>
    </source>
</evidence>
<dbReference type="EnsemblMetazoa" id="XM_022789502">
    <property type="protein sequence ID" value="XP_022645237"/>
    <property type="gene ID" value="LOC111243642"/>
</dbReference>
<dbReference type="GeneID" id="111243642"/>
<dbReference type="PANTHER" id="PTHR12801:SF115">
    <property type="entry name" value="FI18136P1-RELATED"/>
    <property type="match status" value="1"/>
</dbReference>
<dbReference type="RefSeq" id="XP_022645233.1">
    <property type="nucleotide sequence ID" value="XM_022789498.1"/>
</dbReference>
<evidence type="ECO:0000256" key="2">
    <source>
        <dbReference type="ARBA" id="ARBA00006357"/>
    </source>
</evidence>
<dbReference type="InterPro" id="IPR034922">
    <property type="entry name" value="REX1-like_exo"/>
</dbReference>
<keyword evidence="5" id="KW-0269">Exonuclease</keyword>
<feature type="compositionally biased region" description="Basic and acidic residues" evidence="7">
    <location>
        <begin position="360"/>
        <end position="377"/>
    </location>
</feature>
<dbReference type="OrthoDB" id="6482108at2759"/>
<organism evidence="9 10">
    <name type="scientific">Varroa destructor</name>
    <name type="common">Honeybee mite</name>
    <dbReference type="NCBI Taxonomy" id="109461"/>
    <lineage>
        <taxon>Eukaryota</taxon>
        <taxon>Metazoa</taxon>
        <taxon>Ecdysozoa</taxon>
        <taxon>Arthropoda</taxon>
        <taxon>Chelicerata</taxon>
        <taxon>Arachnida</taxon>
        <taxon>Acari</taxon>
        <taxon>Parasitiformes</taxon>
        <taxon>Mesostigmata</taxon>
        <taxon>Gamasina</taxon>
        <taxon>Dermanyssoidea</taxon>
        <taxon>Varroidae</taxon>
        <taxon>Varroa</taxon>
    </lineage>
</organism>